<proteinExistence type="predicted"/>
<dbReference type="AlphaFoldDB" id="A0AAD2GR03"/>
<gene>
    <name evidence="1" type="ORF">MYCIT1_LOCUS953</name>
</gene>
<reference evidence="1" key="1">
    <citation type="submission" date="2023-11" db="EMBL/GenBank/DDBJ databases">
        <authorList>
            <person name="De Vega J J."/>
            <person name="De Vega J J."/>
        </authorList>
    </citation>
    <scope>NUCLEOTIDE SEQUENCE</scope>
</reference>
<evidence type="ECO:0000313" key="2">
    <source>
        <dbReference type="Proteomes" id="UP001295794"/>
    </source>
</evidence>
<sequence>MSTASHPDGRELASRSRLMDRTQLVYRRELSPNELSYFLQSRATGLNDVFTSIAFRAPSTLMSPVRLSIVWAIMRQRHSLLACSVEMPRGNYDDAHFVYMPPPTHVTAIEQASQTIFLHDKKLGHELMDDCLNGPRLLSLSRLSRLDITRQSVGRGELFEYHLFLSSHHMIGGAIPVFQLINDMFELLAVQTDAELESLLRREWIDRWGHVAPKEAIMPSTETLLSVSKASRLRRHALRVDHDNVQRRYVGGHVFPRAPQAKTPPKPAQRTQTRQLQAKFSREQTIAIRAACKAHGVSIGNAFFALCNIAWLRLMAAHPEYRQCAPKELPMLLYSVVNLEHILPPCQQPRLGLALEYLSVCLPGFLHSDPMCLFWHRAKEAHRQVGAYVRSPLLPGRALATSEMRAERAKGWARFDDAIAQGSKAPPPPASPATGAGAPSLALMGLSQQGSVDALFRTERYPAIELLDLVGGSRRGTGGVLLSTRTFLGRFGIWLNWDAGTVPNGGEIGLMDEFWRLVVDGVHELVLGDERLLGTAEEVDSLKGTLTGTHTFRAKL</sequence>
<accession>A0AAD2GR03</accession>
<dbReference type="InterPro" id="IPR023213">
    <property type="entry name" value="CAT-like_dom_sf"/>
</dbReference>
<dbReference type="Gene3D" id="3.30.559.10">
    <property type="entry name" value="Chloramphenicol acetyltransferase-like domain"/>
    <property type="match status" value="1"/>
</dbReference>
<dbReference type="EMBL" id="CAVNYO010000014">
    <property type="protein sequence ID" value="CAK5262334.1"/>
    <property type="molecule type" value="Genomic_DNA"/>
</dbReference>
<evidence type="ECO:0008006" key="3">
    <source>
        <dbReference type="Google" id="ProtNLM"/>
    </source>
</evidence>
<name>A0AAD2GR03_9AGAR</name>
<evidence type="ECO:0000313" key="1">
    <source>
        <dbReference type="EMBL" id="CAK5262334.1"/>
    </source>
</evidence>
<organism evidence="1 2">
    <name type="scientific">Mycena citricolor</name>
    <dbReference type="NCBI Taxonomy" id="2018698"/>
    <lineage>
        <taxon>Eukaryota</taxon>
        <taxon>Fungi</taxon>
        <taxon>Dikarya</taxon>
        <taxon>Basidiomycota</taxon>
        <taxon>Agaricomycotina</taxon>
        <taxon>Agaricomycetes</taxon>
        <taxon>Agaricomycetidae</taxon>
        <taxon>Agaricales</taxon>
        <taxon>Marasmiineae</taxon>
        <taxon>Mycenaceae</taxon>
        <taxon>Mycena</taxon>
    </lineage>
</organism>
<dbReference type="Proteomes" id="UP001295794">
    <property type="component" value="Unassembled WGS sequence"/>
</dbReference>
<protein>
    <recommendedName>
        <fullName evidence="3">Condensation domain-containing protein</fullName>
    </recommendedName>
</protein>
<comment type="caution">
    <text evidence="1">The sequence shown here is derived from an EMBL/GenBank/DDBJ whole genome shotgun (WGS) entry which is preliminary data.</text>
</comment>
<keyword evidence="2" id="KW-1185">Reference proteome</keyword>